<dbReference type="PROSITE" id="PS51471">
    <property type="entry name" value="FE2OG_OXY"/>
    <property type="match status" value="1"/>
</dbReference>
<dbReference type="Proteomes" id="UP001548189">
    <property type="component" value="Unassembled WGS sequence"/>
</dbReference>
<dbReference type="Gene3D" id="2.60.120.620">
    <property type="entry name" value="q2cbj1_9rhob like domain"/>
    <property type="match status" value="1"/>
</dbReference>
<organism evidence="1 2">
    <name type="scientific">Aliikangiella maris</name>
    <dbReference type="NCBI Taxonomy" id="3162458"/>
    <lineage>
        <taxon>Bacteria</taxon>
        <taxon>Pseudomonadati</taxon>
        <taxon>Pseudomonadota</taxon>
        <taxon>Gammaproteobacteria</taxon>
        <taxon>Oceanospirillales</taxon>
        <taxon>Pleioneaceae</taxon>
        <taxon>Aliikangiella</taxon>
    </lineage>
</organism>
<evidence type="ECO:0000313" key="2">
    <source>
        <dbReference type="Proteomes" id="UP001548189"/>
    </source>
</evidence>
<reference evidence="1 2" key="1">
    <citation type="submission" date="2024-06" db="EMBL/GenBank/DDBJ databases">
        <authorList>
            <person name="Li F."/>
        </authorList>
    </citation>
    <scope>NUCLEOTIDE SEQUENCE [LARGE SCALE GENOMIC DNA]</scope>
    <source>
        <strain evidence="1 2">GXAS 311</strain>
    </source>
</reference>
<dbReference type="InterPro" id="IPR045054">
    <property type="entry name" value="P4HA-like"/>
</dbReference>
<keyword evidence="2" id="KW-1185">Reference proteome</keyword>
<evidence type="ECO:0000313" key="1">
    <source>
        <dbReference type="EMBL" id="MET1254338.1"/>
    </source>
</evidence>
<dbReference type="InterPro" id="IPR006620">
    <property type="entry name" value="Pro_4_hyd_alph"/>
</dbReference>
<dbReference type="InterPro" id="IPR005123">
    <property type="entry name" value="Oxoglu/Fe-dep_dioxygenase_dom"/>
</dbReference>
<comment type="caution">
    <text evidence="1">The sequence shown here is derived from an EMBL/GenBank/DDBJ whole genome shotgun (WGS) entry which is preliminary data.</text>
</comment>
<proteinExistence type="predicted"/>
<sequence length="281" mass="31801">MRFENLHDNTQKWIRAAVNEGHPAEAIIYTLHTDGHPQDINEAVYQYLQEIYPREQSPLIPDQLRSTESTRFAYDKEVQVLLTLDQPHVILFGDFLSSEECDQIVADSKPKLRPSTVINAVSGSYDTDNQIRTSYGSSFKRKENDLVKRVEKRISALTGCPEKHAEPIQILNYAPGAEYKPHMDYFDPKFSGNANVLAMGGQRYATLIMYLNDVDVGGSTVFPKIGLDILPRKGCALYFAYANQNGWLDHRTLHGGSPVISGEKWIATKWMRFDKYTGPLA</sequence>
<name>A0ABV2BQW4_9GAMM</name>
<accession>A0ABV2BQW4</accession>
<dbReference type="SMART" id="SM00702">
    <property type="entry name" value="P4Hc"/>
    <property type="match status" value="1"/>
</dbReference>
<dbReference type="Pfam" id="PF13640">
    <property type="entry name" value="2OG-FeII_Oxy_3"/>
    <property type="match status" value="1"/>
</dbReference>
<gene>
    <name evidence="1" type="ORF">ABVT43_04270</name>
</gene>
<dbReference type="EMBL" id="JBEVCJ010000003">
    <property type="protein sequence ID" value="MET1254338.1"/>
    <property type="molecule type" value="Genomic_DNA"/>
</dbReference>
<dbReference type="PANTHER" id="PTHR10869:SF246">
    <property type="entry name" value="TRANSMEMBRANE PROLYL 4-HYDROXYLASE"/>
    <property type="match status" value="1"/>
</dbReference>
<dbReference type="InterPro" id="IPR044862">
    <property type="entry name" value="Pro_4_hyd_alph_FE2OG_OXY"/>
</dbReference>
<dbReference type="PANTHER" id="PTHR10869">
    <property type="entry name" value="PROLYL 4-HYDROXYLASE ALPHA SUBUNIT"/>
    <property type="match status" value="1"/>
</dbReference>
<protein>
    <submittedName>
        <fullName evidence="1">2OG-Fe(II) oxygenase</fullName>
    </submittedName>
</protein>